<protein>
    <submittedName>
        <fullName evidence="3">Uncharacterized protein</fullName>
    </submittedName>
</protein>
<organism evidence="3 4">
    <name type="scientific">Cryptococcus depauperatus CBS 7841</name>
    <dbReference type="NCBI Taxonomy" id="1295531"/>
    <lineage>
        <taxon>Eukaryota</taxon>
        <taxon>Fungi</taxon>
        <taxon>Dikarya</taxon>
        <taxon>Basidiomycota</taxon>
        <taxon>Agaricomycotina</taxon>
        <taxon>Tremellomycetes</taxon>
        <taxon>Tremellales</taxon>
        <taxon>Cryptococcaceae</taxon>
        <taxon>Cryptococcus</taxon>
    </lineage>
</organism>
<reference evidence="3" key="1">
    <citation type="submission" date="2016-06" db="EMBL/GenBank/DDBJ databases">
        <authorList>
            <person name="Cuomo C."/>
            <person name="Litvintseva A."/>
            <person name="Heitman J."/>
            <person name="Chen Y."/>
            <person name="Sun S."/>
            <person name="Springer D."/>
            <person name="Dromer F."/>
            <person name="Young S."/>
            <person name="Zeng Q."/>
            <person name="Chapman S."/>
            <person name="Gujja S."/>
            <person name="Saif S."/>
            <person name="Birren B."/>
        </authorList>
    </citation>
    <scope>NUCLEOTIDE SEQUENCE</scope>
    <source>
        <strain evidence="3">CBS 7841</strain>
    </source>
</reference>
<proteinExistence type="predicted"/>
<keyword evidence="4" id="KW-1185">Reference proteome</keyword>
<dbReference type="Proteomes" id="UP000094043">
    <property type="component" value="Chromosome 3"/>
</dbReference>
<dbReference type="EMBL" id="CP143786">
    <property type="protein sequence ID" value="WVN87522.1"/>
    <property type="molecule type" value="Genomic_DNA"/>
</dbReference>
<feature type="region of interest" description="Disordered" evidence="1">
    <location>
        <begin position="214"/>
        <end position="265"/>
    </location>
</feature>
<feature type="compositionally biased region" description="Low complexity" evidence="1">
    <location>
        <begin position="225"/>
        <end position="243"/>
    </location>
</feature>
<feature type="region of interest" description="Disordered" evidence="1">
    <location>
        <begin position="1"/>
        <end position="52"/>
    </location>
</feature>
<evidence type="ECO:0000256" key="2">
    <source>
        <dbReference type="SAM" id="Phobius"/>
    </source>
</evidence>
<evidence type="ECO:0000256" key="1">
    <source>
        <dbReference type="SAM" id="MobiDB-lite"/>
    </source>
</evidence>
<feature type="compositionally biased region" description="Basic and acidic residues" evidence="1">
    <location>
        <begin position="244"/>
        <end position="265"/>
    </location>
</feature>
<gene>
    <name evidence="3" type="ORF">L203_102705</name>
</gene>
<feature type="compositionally biased region" description="Low complexity" evidence="1">
    <location>
        <begin position="30"/>
        <end position="49"/>
    </location>
</feature>
<evidence type="ECO:0000313" key="4">
    <source>
        <dbReference type="Proteomes" id="UP000094043"/>
    </source>
</evidence>
<sequence length="265" mass="29157">MASDAKDNSKKSSSQEETKSKDNSKDSAKKTSQTSSSSASKSSKPKSSAQIQEEEFNNLVSSTLSTHAPILLTPCTHISSLLDVPLLASVVLMLSAFLLLHLWAPLFALPHLSATLTLVCPIWATASTLHMEFGKHPSSPGVASRGNGAQWLLYWMVYIVLEWTRGWIGIYRPGCKGVFEVGRSAMLVTVGGGWFSRSALKPVKSKQLLEAQKREYDEAKKARAQSESSNRNARSSSNANANQEQEKDKKKKEDDEKKKKKKTEN</sequence>
<keyword evidence="2" id="KW-0472">Membrane</keyword>
<feature type="transmembrane region" description="Helical" evidence="2">
    <location>
        <begin position="86"/>
        <end position="106"/>
    </location>
</feature>
<accession>A0AAJ8JSD8</accession>
<evidence type="ECO:0000313" key="3">
    <source>
        <dbReference type="EMBL" id="WVN87522.1"/>
    </source>
</evidence>
<dbReference type="RefSeq" id="XP_066068222.1">
    <property type="nucleotide sequence ID" value="XM_066212125.1"/>
</dbReference>
<reference evidence="3" key="2">
    <citation type="journal article" date="2022" name="Elife">
        <title>Obligate sexual reproduction of a homothallic fungus closely related to the Cryptococcus pathogenic species complex.</title>
        <authorList>
            <person name="Passer A.R."/>
            <person name="Clancey S.A."/>
            <person name="Shea T."/>
            <person name="David-Palma M."/>
            <person name="Averette A.F."/>
            <person name="Boekhout T."/>
            <person name="Porcel B.M."/>
            <person name="Nowrousian M."/>
            <person name="Cuomo C.A."/>
            <person name="Sun S."/>
            <person name="Heitman J."/>
            <person name="Coelho M.A."/>
        </authorList>
    </citation>
    <scope>NUCLEOTIDE SEQUENCE</scope>
    <source>
        <strain evidence="3">CBS 7841</strain>
    </source>
</reference>
<dbReference type="GeneID" id="91086916"/>
<feature type="compositionally biased region" description="Basic and acidic residues" evidence="1">
    <location>
        <begin position="1"/>
        <end position="29"/>
    </location>
</feature>
<name>A0AAJ8JSD8_9TREE</name>
<reference evidence="3" key="3">
    <citation type="submission" date="2024-01" db="EMBL/GenBank/DDBJ databases">
        <authorList>
            <person name="Coelho M.A."/>
            <person name="David-Palma M."/>
            <person name="Shea T."/>
            <person name="Sun S."/>
            <person name="Cuomo C.A."/>
            <person name="Heitman J."/>
        </authorList>
    </citation>
    <scope>NUCLEOTIDE SEQUENCE</scope>
    <source>
        <strain evidence="3">CBS 7841</strain>
    </source>
</reference>
<keyword evidence="2" id="KW-0812">Transmembrane</keyword>
<dbReference type="KEGG" id="cdep:91086916"/>
<keyword evidence="2" id="KW-1133">Transmembrane helix</keyword>
<dbReference type="AlphaFoldDB" id="A0AAJ8JSD8"/>